<keyword evidence="3" id="KW-0812">Transmembrane</keyword>
<dbReference type="PANTHER" id="PTHR46008">
    <property type="entry name" value="LEAF RUST 10 DISEASE-RESISTANCE LOCUS RECEPTOR-LIKE PROTEIN KINASE-LIKE 1.4"/>
    <property type="match status" value="1"/>
</dbReference>
<dbReference type="Proteomes" id="UP000077755">
    <property type="component" value="Chromosome 3"/>
</dbReference>
<evidence type="ECO:0000313" key="5">
    <source>
        <dbReference type="Proteomes" id="UP000077755"/>
    </source>
</evidence>
<dbReference type="EMBL" id="CP093345">
    <property type="protein sequence ID" value="WOG93078.1"/>
    <property type="molecule type" value="Genomic_DNA"/>
</dbReference>
<gene>
    <name evidence="4" type="ORF">DCAR_0312359</name>
</gene>
<dbReference type="GO" id="GO:0016301">
    <property type="term" value="F:kinase activity"/>
    <property type="evidence" value="ECO:0007669"/>
    <property type="project" value="TreeGrafter"/>
</dbReference>
<keyword evidence="2" id="KW-0067">ATP-binding</keyword>
<proteinExistence type="predicted"/>
<keyword evidence="3" id="KW-0472">Membrane</keyword>
<accession>A0AAF0WRC0</accession>
<sequence length="152" mass="17223">MICSKCTVDVGGVHDLGNKIQNGALQKLVDKNLGFARDSDIQNMITEVAELAFQCLQNEREFRPTMKKVYEVLLGIQSKYYGTVKTDVLGDDSSLLKDESQILSPNSVTANWVSRFCILLILLKRCLFAINILRFRIILIVHLYLMSKKDPI</sequence>
<organism evidence="4 5">
    <name type="scientific">Daucus carota subsp. sativus</name>
    <name type="common">Carrot</name>
    <dbReference type="NCBI Taxonomy" id="79200"/>
    <lineage>
        <taxon>Eukaryota</taxon>
        <taxon>Viridiplantae</taxon>
        <taxon>Streptophyta</taxon>
        <taxon>Embryophyta</taxon>
        <taxon>Tracheophyta</taxon>
        <taxon>Spermatophyta</taxon>
        <taxon>Magnoliopsida</taxon>
        <taxon>eudicotyledons</taxon>
        <taxon>Gunneridae</taxon>
        <taxon>Pentapetalae</taxon>
        <taxon>asterids</taxon>
        <taxon>campanulids</taxon>
        <taxon>Apiales</taxon>
        <taxon>Apiaceae</taxon>
        <taxon>Apioideae</taxon>
        <taxon>Scandiceae</taxon>
        <taxon>Daucinae</taxon>
        <taxon>Daucus</taxon>
        <taxon>Daucus sect. Daucus</taxon>
    </lineage>
</organism>
<protein>
    <recommendedName>
        <fullName evidence="6">Serine-threonine/tyrosine-protein kinase catalytic domain-containing protein</fullName>
    </recommendedName>
</protein>
<keyword evidence="5" id="KW-1185">Reference proteome</keyword>
<evidence type="ECO:0008006" key="6">
    <source>
        <dbReference type="Google" id="ProtNLM"/>
    </source>
</evidence>
<name>A0AAF0WRC0_DAUCS</name>
<dbReference type="PANTHER" id="PTHR46008:SF20">
    <property type="entry name" value="PROTEIN KINASE DOMAIN-CONTAINING PROTEIN"/>
    <property type="match status" value="1"/>
</dbReference>
<dbReference type="Gene3D" id="1.10.510.10">
    <property type="entry name" value="Transferase(Phosphotransferase) domain 1"/>
    <property type="match status" value="1"/>
</dbReference>
<evidence type="ECO:0000313" key="4">
    <source>
        <dbReference type="EMBL" id="WOG93078.1"/>
    </source>
</evidence>
<dbReference type="GO" id="GO:0005524">
    <property type="term" value="F:ATP binding"/>
    <property type="evidence" value="ECO:0007669"/>
    <property type="project" value="UniProtKB-KW"/>
</dbReference>
<reference evidence="4" key="2">
    <citation type="submission" date="2022-03" db="EMBL/GenBank/DDBJ databases">
        <title>Draft title - Genomic analysis of global carrot germplasm unveils the trajectory of domestication and the origin of high carotenoid orange carrot.</title>
        <authorList>
            <person name="Iorizzo M."/>
            <person name="Ellison S."/>
            <person name="Senalik D."/>
            <person name="Macko-Podgorni A."/>
            <person name="Grzebelus D."/>
            <person name="Bostan H."/>
            <person name="Rolling W."/>
            <person name="Curaba J."/>
            <person name="Simon P."/>
        </authorList>
    </citation>
    <scope>NUCLEOTIDE SEQUENCE</scope>
    <source>
        <tissue evidence="4">Leaf</tissue>
    </source>
</reference>
<reference evidence="4" key="1">
    <citation type="journal article" date="2016" name="Nat. Genet.">
        <title>A high-quality carrot genome assembly provides new insights into carotenoid accumulation and asterid genome evolution.</title>
        <authorList>
            <person name="Iorizzo M."/>
            <person name="Ellison S."/>
            <person name="Senalik D."/>
            <person name="Zeng P."/>
            <person name="Satapoomin P."/>
            <person name="Huang J."/>
            <person name="Bowman M."/>
            <person name="Iovene M."/>
            <person name="Sanseverino W."/>
            <person name="Cavagnaro P."/>
            <person name="Yildiz M."/>
            <person name="Macko-Podgorni A."/>
            <person name="Moranska E."/>
            <person name="Grzebelus E."/>
            <person name="Grzebelus D."/>
            <person name="Ashrafi H."/>
            <person name="Zheng Z."/>
            <person name="Cheng S."/>
            <person name="Spooner D."/>
            <person name="Van Deynze A."/>
            <person name="Simon P."/>
        </authorList>
    </citation>
    <scope>NUCLEOTIDE SEQUENCE</scope>
    <source>
        <tissue evidence="4">Leaf</tissue>
    </source>
</reference>
<evidence type="ECO:0000256" key="2">
    <source>
        <dbReference type="ARBA" id="ARBA00022840"/>
    </source>
</evidence>
<feature type="transmembrane region" description="Helical" evidence="3">
    <location>
        <begin position="127"/>
        <end position="146"/>
    </location>
</feature>
<keyword evidence="1" id="KW-0547">Nucleotide-binding</keyword>
<evidence type="ECO:0000256" key="1">
    <source>
        <dbReference type="ARBA" id="ARBA00022741"/>
    </source>
</evidence>
<dbReference type="AlphaFoldDB" id="A0AAF0WRC0"/>
<evidence type="ECO:0000256" key="3">
    <source>
        <dbReference type="SAM" id="Phobius"/>
    </source>
</evidence>
<keyword evidence="3" id="KW-1133">Transmembrane helix</keyword>